<accession>A0A9P7MLE6</accession>
<sequence>MAAFGGSEKPRCISFADEEGHNHRGGTMWCTRGDGDDLRQGHAYKSTRFCRGVVARVSEDMRISPPVLSRHGGKGPEFASVRPLVAS</sequence>
<evidence type="ECO:0000313" key="2">
    <source>
        <dbReference type="EMBL" id="KAG5954790.1"/>
    </source>
</evidence>
<comment type="caution">
    <text evidence="2">The sequence shown here is derived from an EMBL/GenBank/DDBJ whole genome shotgun (WGS) entry which is preliminary data.</text>
</comment>
<evidence type="ECO:0000313" key="3">
    <source>
        <dbReference type="Proteomes" id="UP000784919"/>
    </source>
</evidence>
<name>A0A9P7MLE6_9HYPO</name>
<dbReference type="EMBL" id="SRPS01000764">
    <property type="protein sequence ID" value="KAG5954790.1"/>
    <property type="molecule type" value="Genomic_DNA"/>
</dbReference>
<feature type="non-terminal residue" evidence="2">
    <location>
        <position position="87"/>
    </location>
</feature>
<evidence type="ECO:0000256" key="1">
    <source>
        <dbReference type="SAM" id="MobiDB-lite"/>
    </source>
</evidence>
<feature type="region of interest" description="Disordered" evidence="1">
    <location>
        <begin position="66"/>
        <end position="87"/>
    </location>
</feature>
<proteinExistence type="predicted"/>
<dbReference type="Proteomes" id="UP000784919">
    <property type="component" value="Unassembled WGS sequence"/>
</dbReference>
<organism evidence="2 3">
    <name type="scientific">Claviceps arundinis</name>
    <dbReference type="NCBI Taxonomy" id="1623583"/>
    <lineage>
        <taxon>Eukaryota</taxon>
        <taxon>Fungi</taxon>
        <taxon>Dikarya</taxon>
        <taxon>Ascomycota</taxon>
        <taxon>Pezizomycotina</taxon>
        <taxon>Sordariomycetes</taxon>
        <taxon>Hypocreomycetidae</taxon>
        <taxon>Hypocreales</taxon>
        <taxon>Clavicipitaceae</taxon>
        <taxon>Claviceps</taxon>
    </lineage>
</organism>
<gene>
    <name evidence="2" type="ORF">E4U56_007642</name>
</gene>
<reference evidence="2" key="1">
    <citation type="journal article" date="2020" name="bioRxiv">
        <title>Whole genome comparisons of ergot fungi reveals the divergence and evolution of species within the genus Claviceps are the result of varying mechanisms driving genome evolution and host range expansion.</title>
        <authorList>
            <person name="Wyka S.A."/>
            <person name="Mondo S.J."/>
            <person name="Liu M."/>
            <person name="Dettman J."/>
            <person name="Nalam V."/>
            <person name="Broders K.D."/>
        </authorList>
    </citation>
    <scope>NUCLEOTIDE SEQUENCE</scope>
    <source>
        <strain evidence="2">CCC 1102</strain>
    </source>
</reference>
<dbReference type="AlphaFoldDB" id="A0A9P7MLE6"/>
<protein>
    <submittedName>
        <fullName evidence="2">Uncharacterized protein</fullName>
    </submittedName>
</protein>